<evidence type="ECO:0000256" key="1">
    <source>
        <dbReference type="SAM" id="Phobius"/>
    </source>
</evidence>
<dbReference type="Pfam" id="PF00211">
    <property type="entry name" value="Guanylate_cyc"/>
    <property type="match status" value="1"/>
</dbReference>
<proteinExistence type="predicted"/>
<evidence type="ECO:0000313" key="4">
    <source>
        <dbReference type="Proteomes" id="UP000772618"/>
    </source>
</evidence>
<accession>A0ABS5VXP3</accession>
<reference evidence="3 4" key="1">
    <citation type="submission" date="2021-05" db="EMBL/GenBank/DDBJ databases">
        <title>A Polyphasic approach of four new species of the genus Ohtaekwangia: Ohtaekwangia histidinii sp. nov., Ohtaekwangia cretensis sp. nov., Ohtaekwangia indiensis sp. nov., Ohtaekwangia reichenbachii sp. nov. from diverse environment.</title>
        <authorList>
            <person name="Octaviana S."/>
        </authorList>
    </citation>
    <scope>NUCLEOTIDE SEQUENCE [LARGE SCALE GENOMIC DNA]</scope>
    <source>
        <strain evidence="3 4">PWU20</strain>
    </source>
</reference>
<feature type="transmembrane region" description="Helical" evidence="1">
    <location>
        <begin position="61"/>
        <end position="79"/>
    </location>
</feature>
<feature type="transmembrane region" description="Helical" evidence="1">
    <location>
        <begin position="100"/>
        <end position="125"/>
    </location>
</feature>
<dbReference type="InterPro" id="IPR001054">
    <property type="entry name" value="A/G_cyclase"/>
</dbReference>
<keyword evidence="1" id="KW-0812">Transmembrane</keyword>
<dbReference type="Gene3D" id="3.30.70.1230">
    <property type="entry name" value="Nucleotide cyclase"/>
    <property type="match status" value="1"/>
</dbReference>
<keyword evidence="1" id="KW-0472">Membrane</keyword>
<dbReference type="RefSeq" id="WP_254156050.1">
    <property type="nucleotide sequence ID" value="NZ_JAHESD010000069.1"/>
</dbReference>
<sequence>MREKFDYTKLVNRFASKFPLISYVGIQINFWIVANVLVMYIMHTTSRFIGQTFQVSVSGPLTPLLLIALFMGVAYGLILGPMHYFLDQKYFRNLALGKVIVLKAITSLGVLILIFFLLKHVLFALVMSPAIPEDYKVLSDESWGLLFRLFVIYYFLMTLLISFINQVNKKYGPGILLPLLLGNYRNPKEEHRIFMFMDLKSSTSTAERLGHLKYSSFIRDCFLDINSVLHRFRAQIYQYVGDEIVVTWPESDGLKDHFCVQFYFACQEAFQNRSAYYMTVYGLLPEFKAGIHTGVVTTVEIGDVKRDIAHHGDTLNTTARIQSICNEKEKRFIASKTLLDKLGPHHKMQTQDLGKVLLKGKLNAVELLSIDGWS</sequence>
<keyword evidence="4" id="KW-1185">Reference proteome</keyword>
<dbReference type="InterPro" id="IPR050697">
    <property type="entry name" value="Adenylyl/Guanylyl_Cyclase_3/4"/>
</dbReference>
<feature type="transmembrane region" description="Helical" evidence="1">
    <location>
        <begin position="145"/>
        <end position="164"/>
    </location>
</feature>
<keyword evidence="1" id="KW-1133">Transmembrane helix</keyword>
<dbReference type="PROSITE" id="PS50125">
    <property type="entry name" value="GUANYLATE_CYCLASE_2"/>
    <property type="match status" value="1"/>
</dbReference>
<dbReference type="SUPFAM" id="SSF55073">
    <property type="entry name" value="Nucleotide cyclase"/>
    <property type="match status" value="1"/>
</dbReference>
<feature type="domain" description="Guanylate cyclase" evidence="2">
    <location>
        <begin position="193"/>
        <end position="322"/>
    </location>
</feature>
<evidence type="ECO:0000259" key="2">
    <source>
        <dbReference type="PROSITE" id="PS50125"/>
    </source>
</evidence>
<protein>
    <submittedName>
        <fullName evidence="3">Adenylate/guanylate cyclase domain-containing protein</fullName>
    </submittedName>
</protein>
<gene>
    <name evidence="3" type="ORF">KK060_21260</name>
</gene>
<dbReference type="EMBL" id="JAHESD010000069">
    <property type="protein sequence ID" value="MBT1705833.1"/>
    <property type="molecule type" value="Genomic_DNA"/>
</dbReference>
<feature type="transmembrane region" description="Helical" evidence="1">
    <location>
        <begin position="20"/>
        <end position="41"/>
    </location>
</feature>
<name>A0ABS5VXP3_9BACT</name>
<evidence type="ECO:0000313" key="3">
    <source>
        <dbReference type="EMBL" id="MBT1705833.1"/>
    </source>
</evidence>
<dbReference type="CDD" id="cd07302">
    <property type="entry name" value="CHD"/>
    <property type="match status" value="1"/>
</dbReference>
<dbReference type="InterPro" id="IPR029787">
    <property type="entry name" value="Nucleotide_cyclase"/>
</dbReference>
<organism evidence="3 4">
    <name type="scientific">Chryseosolibacter indicus</name>
    <dbReference type="NCBI Taxonomy" id="2782351"/>
    <lineage>
        <taxon>Bacteria</taxon>
        <taxon>Pseudomonadati</taxon>
        <taxon>Bacteroidota</taxon>
        <taxon>Cytophagia</taxon>
        <taxon>Cytophagales</taxon>
        <taxon>Chryseotaleaceae</taxon>
        <taxon>Chryseosolibacter</taxon>
    </lineage>
</organism>
<dbReference type="PANTHER" id="PTHR43081:SF1">
    <property type="entry name" value="ADENYLATE CYCLASE, TERMINAL-DIFFERENTIATION SPECIFIC"/>
    <property type="match status" value="1"/>
</dbReference>
<dbReference type="PANTHER" id="PTHR43081">
    <property type="entry name" value="ADENYLATE CYCLASE, TERMINAL-DIFFERENTIATION SPECIFIC-RELATED"/>
    <property type="match status" value="1"/>
</dbReference>
<dbReference type="Proteomes" id="UP000772618">
    <property type="component" value="Unassembled WGS sequence"/>
</dbReference>
<comment type="caution">
    <text evidence="3">The sequence shown here is derived from an EMBL/GenBank/DDBJ whole genome shotgun (WGS) entry which is preliminary data.</text>
</comment>